<dbReference type="InterPro" id="IPR005814">
    <property type="entry name" value="Aminotrans_3"/>
</dbReference>
<gene>
    <name evidence="7" type="ORF">B9H04_07380</name>
</gene>
<dbReference type="FunFam" id="3.40.640.10:FF:000004">
    <property type="entry name" value="Acetylornithine aminotransferase"/>
    <property type="match status" value="1"/>
</dbReference>
<name>A0A1X4H8C7_HALEZ</name>
<evidence type="ECO:0000313" key="7">
    <source>
        <dbReference type="EMBL" id="OSP07900.1"/>
    </source>
</evidence>
<dbReference type="GO" id="GO:0008483">
    <property type="term" value="F:transaminase activity"/>
    <property type="evidence" value="ECO:0007669"/>
    <property type="project" value="UniProtKB-KW"/>
</dbReference>
<dbReference type="AlphaFoldDB" id="A0A1X4H8C7"/>
<dbReference type="EMBL" id="NEDJ01000019">
    <property type="protein sequence ID" value="OSP07900.1"/>
    <property type="molecule type" value="Genomic_DNA"/>
</dbReference>
<dbReference type="InterPro" id="IPR050103">
    <property type="entry name" value="Class-III_PLP-dep_AT"/>
</dbReference>
<evidence type="ECO:0000256" key="1">
    <source>
        <dbReference type="ARBA" id="ARBA00001933"/>
    </source>
</evidence>
<dbReference type="CDD" id="cd00610">
    <property type="entry name" value="OAT_like"/>
    <property type="match status" value="1"/>
</dbReference>
<keyword evidence="2 7" id="KW-0032">Aminotransferase</keyword>
<dbReference type="STRING" id="1121945.GCA_000421805_02949"/>
<dbReference type="eggNOG" id="arCOG00915">
    <property type="taxonomic scope" value="Archaea"/>
</dbReference>
<evidence type="ECO:0000313" key="8">
    <source>
        <dbReference type="Proteomes" id="UP000193587"/>
    </source>
</evidence>
<dbReference type="Gene3D" id="3.40.640.10">
    <property type="entry name" value="Type I PLP-dependent aspartate aminotransferase-like (Major domain)"/>
    <property type="match status" value="1"/>
</dbReference>
<keyword evidence="3 7" id="KW-0808">Transferase</keyword>
<protein>
    <submittedName>
        <fullName evidence="7">Aspartate aminotransferase family protein</fullName>
    </submittedName>
</protein>
<proteinExistence type="inferred from homology"/>
<evidence type="ECO:0000256" key="6">
    <source>
        <dbReference type="SAM" id="MobiDB-lite"/>
    </source>
</evidence>
<dbReference type="InterPro" id="IPR049704">
    <property type="entry name" value="Aminotrans_3_PPA_site"/>
</dbReference>
<dbReference type="Gene3D" id="3.90.1150.10">
    <property type="entry name" value="Aspartate Aminotransferase, domain 1"/>
    <property type="match status" value="1"/>
</dbReference>
<sequence>MSNQSDPSVTRESAGDGPSSDTVRSQYDEYVMPIAKGYDSFAVDRASDTTMTTPEGEEYLDVFAGISVTNAGHNDPAVVDAAKDQLDRLIHTCSYVHRNAPVGELAERIAEITPGDLQKTFFCNSGTEAVEGAVKLARKHTGNKEVVALEMAFHGRTLGSLALTGNSAYKRGMAPTINDVTHAPPPYAYRCDRCDGTCSSDCADELERVIGTHTSGDLAAVIIEPVMGEGGIIVPPEGWLRRVKEITHDNGGLLIVDEVQTGYGRTGTMFASEQFEVVPDIMPQAKGIADGLPLGAFTAPAEIADSFEAGDHLSTFGGNPVCCAAALANIDRLEDGIVENANRQGSWLESRLTELEEHYDSVGQTRGLGLMYGVELVADADRTPAKEAATAVREHMRDEHNVLIGVGGYHKNVLRFQPPLTIERDELERAVDALESGLQAVA</sequence>
<dbReference type="GO" id="GO:0042802">
    <property type="term" value="F:identical protein binding"/>
    <property type="evidence" value="ECO:0007669"/>
    <property type="project" value="TreeGrafter"/>
</dbReference>
<comment type="caution">
    <text evidence="7">The sequence shown here is derived from an EMBL/GenBank/DDBJ whole genome shotgun (WGS) entry which is preliminary data.</text>
</comment>
<dbReference type="InterPro" id="IPR015424">
    <property type="entry name" value="PyrdxlP-dep_Trfase"/>
</dbReference>
<dbReference type="GO" id="GO:0030170">
    <property type="term" value="F:pyridoxal phosphate binding"/>
    <property type="evidence" value="ECO:0007669"/>
    <property type="project" value="InterPro"/>
</dbReference>
<reference evidence="7 8" key="1">
    <citation type="submission" date="2017-04" db="EMBL/GenBank/DDBJ databases">
        <title>MLSA of the genus Halorubrum.</title>
        <authorList>
            <person name="De La Haba R."/>
            <person name="Sanchez-Porro C."/>
            <person name="Infante-Dominguez C."/>
            <person name="Ventosa A."/>
        </authorList>
    </citation>
    <scope>NUCLEOTIDE SEQUENCE [LARGE SCALE GENOMIC DNA]</scope>
    <source>
        <strain evidence="7 8">DSM 17463</strain>
    </source>
</reference>
<dbReference type="PIRSF" id="PIRSF000521">
    <property type="entry name" value="Transaminase_4ab_Lys_Orn"/>
    <property type="match status" value="1"/>
</dbReference>
<dbReference type="InterPro" id="IPR015421">
    <property type="entry name" value="PyrdxlP-dep_Trfase_major"/>
</dbReference>
<evidence type="ECO:0000256" key="5">
    <source>
        <dbReference type="RuleBase" id="RU003560"/>
    </source>
</evidence>
<keyword evidence="4 5" id="KW-0663">Pyridoxal phosphate</keyword>
<dbReference type="PANTHER" id="PTHR11986">
    <property type="entry name" value="AMINOTRANSFERASE CLASS III"/>
    <property type="match status" value="1"/>
</dbReference>
<evidence type="ECO:0000256" key="3">
    <source>
        <dbReference type="ARBA" id="ARBA00022679"/>
    </source>
</evidence>
<feature type="compositionally biased region" description="Polar residues" evidence="6">
    <location>
        <begin position="1"/>
        <end position="11"/>
    </location>
</feature>
<organism evidence="7 8">
    <name type="scientific">Halorubrum ezzemoulense DSM 17463</name>
    <dbReference type="NCBI Taxonomy" id="1121945"/>
    <lineage>
        <taxon>Archaea</taxon>
        <taxon>Methanobacteriati</taxon>
        <taxon>Methanobacteriota</taxon>
        <taxon>Stenosarchaea group</taxon>
        <taxon>Halobacteria</taxon>
        <taxon>Halobacteriales</taxon>
        <taxon>Haloferacaceae</taxon>
        <taxon>Halorubrum</taxon>
    </lineage>
</organism>
<comment type="similarity">
    <text evidence="5">Belongs to the class-III pyridoxal-phosphate-dependent aminotransferase family.</text>
</comment>
<dbReference type="Pfam" id="PF00202">
    <property type="entry name" value="Aminotran_3"/>
    <property type="match status" value="1"/>
</dbReference>
<accession>A0A1X4H8C7</accession>
<evidence type="ECO:0000256" key="4">
    <source>
        <dbReference type="ARBA" id="ARBA00022898"/>
    </source>
</evidence>
<dbReference type="PANTHER" id="PTHR11986:SF79">
    <property type="entry name" value="ACETYLORNITHINE AMINOTRANSFERASE, MITOCHONDRIAL"/>
    <property type="match status" value="1"/>
</dbReference>
<comment type="cofactor">
    <cofactor evidence="1">
        <name>pyridoxal 5'-phosphate</name>
        <dbReference type="ChEBI" id="CHEBI:597326"/>
    </cofactor>
</comment>
<dbReference type="Proteomes" id="UP000193587">
    <property type="component" value="Unassembled WGS sequence"/>
</dbReference>
<dbReference type="PROSITE" id="PS00600">
    <property type="entry name" value="AA_TRANSFER_CLASS_3"/>
    <property type="match status" value="1"/>
</dbReference>
<dbReference type="RefSeq" id="WP_049933020.1">
    <property type="nucleotide sequence ID" value="NZ_ATXS01000019.1"/>
</dbReference>
<evidence type="ECO:0000256" key="2">
    <source>
        <dbReference type="ARBA" id="ARBA00022576"/>
    </source>
</evidence>
<dbReference type="InterPro" id="IPR015422">
    <property type="entry name" value="PyrdxlP-dep_Trfase_small"/>
</dbReference>
<dbReference type="SUPFAM" id="SSF53383">
    <property type="entry name" value="PLP-dependent transferases"/>
    <property type="match status" value="1"/>
</dbReference>
<feature type="region of interest" description="Disordered" evidence="6">
    <location>
        <begin position="1"/>
        <end position="25"/>
    </location>
</feature>